<name>X1GR02_9ZZZZ</name>
<keyword evidence="4" id="KW-0067">ATP-binding</keyword>
<dbReference type="Gene3D" id="1.20.58.2240">
    <property type="match status" value="1"/>
</dbReference>
<dbReference type="GO" id="GO:0019150">
    <property type="term" value="F:D-ribulokinase activity"/>
    <property type="evidence" value="ECO:0007669"/>
    <property type="project" value="TreeGrafter"/>
</dbReference>
<dbReference type="PANTHER" id="PTHR43435:SF4">
    <property type="entry name" value="FGGY CARBOHYDRATE KINASE DOMAIN-CONTAINING PROTEIN"/>
    <property type="match status" value="1"/>
</dbReference>
<keyword evidence="6" id="KW-0119">Carbohydrate metabolism</keyword>
<dbReference type="GO" id="GO:0005737">
    <property type="term" value="C:cytoplasm"/>
    <property type="evidence" value="ECO:0007669"/>
    <property type="project" value="TreeGrafter"/>
</dbReference>
<proteinExistence type="predicted"/>
<evidence type="ECO:0000259" key="8">
    <source>
        <dbReference type="Pfam" id="PF02782"/>
    </source>
</evidence>
<dbReference type="InterPro" id="IPR005929">
    <property type="entry name" value="Ribulokinase"/>
</dbReference>
<dbReference type="GO" id="GO:0005524">
    <property type="term" value="F:ATP binding"/>
    <property type="evidence" value="ECO:0007669"/>
    <property type="project" value="UniProtKB-KW"/>
</dbReference>
<gene>
    <name evidence="9" type="ORF">S03H2_13163</name>
</gene>
<evidence type="ECO:0000256" key="6">
    <source>
        <dbReference type="ARBA" id="ARBA00023277"/>
    </source>
</evidence>
<accession>X1GR02</accession>
<dbReference type="PROSITE" id="PS00445">
    <property type="entry name" value="FGGY_KINASES_2"/>
    <property type="match status" value="1"/>
</dbReference>
<organism evidence="9">
    <name type="scientific">marine sediment metagenome</name>
    <dbReference type="NCBI Taxonomy" id="412755"/>
    <lineage>
        <taxon>unclassified sequences</taxon>
        <taxon>metagenomes</taxon>
        <taxon>ecological metagenomes</taxon>
    </lineage>
</organism>
<dbReference type="Pfam" id="PF00370">
    <property type="entry name" value="FGGY_N"/>
    <property type="match status" value="1"/>
</dbReference>
<dbReference type="Gene3D" id="3.30.420.40">
    <property type="match status" value="1"/>
</dbReference>
<feature type="non-terminal residue" evidence="9">
    <location>
        <position position="1"/>
    </location>
</feature>
<dbReference type="EMBL" id="BARU01006683">
    <property type="protein sequence ID" value="GAH35438.1"/>
    <property type="molecule type" value="Genomic_DNA"/>
</dbReference>
<evidence type="ECO:0000256" key="5">
    <source>
        <dbReference type="ARBA" id="ARBA00022935"/>
    </source>
</evidence>
<dbReference type="PANTHER" id="PTHR43435">
    <property type="entry name" value="RIBULOKINASE"/>
    <property type="match status" value="1"/>
</dbReference>
<dbReference type="InterPro" id="IPR043129">
    <property type="entry name" value="ATPase_NBD"/>
</dbReference>
<evidence type="ECO:0000256" key="4">
    <source>
        <dbReference type="ARBA" id="ARBA00022840"/>
    </source>
</evidence>
<feature type="non-terminal residue" evidence="9">
    <location>
        <position position="433"/>
    </location>
</feature>
<dbReference type="PIRSF" id="PIRSF000538">
    <property type="entry name" value="GlpK"/>
    <property type="match status" value="1"/>
</dbReference>
<dbReference type="AlphaFoldDB" id="X1GR02"/>
<protein>
    <recommendedName>
        <fullName evidence="10">Carbohydrate kinase FGGY N-terminal domain-containing protein</fullName>
    </recommendedName>
</protein>
<dbReference type="GO" id="GO:0008741">
    <property type="term" value="F:ribulokinase activity"/>
    <property type="evidence" value="ECO:0007669"/>
    <property type="project" value="InterPro"/>
</dbReference>
<evidence type="ECO:0008006" key="10">
    <source>
        <dbReference type="Google" id="ProtNLM"/>
    </source>
</evidence>
<dbReference type="CDD" id="cd07781">
    <property type="entry name" value="ASKHA_NBD_FGGY_L-RBK"/>
    <property type="match status" value="1"/>
</dbReference>
<feature type="domain" description="Carbohydrate kinase FGGY N-terminal" evidence="7">
    <location>
        <begin position="1"/>
        <end position="244"/>
    </location>
</feature>
<dbReference type="InterPro" id="IPR018484">
    <property type="entry name" value="FGGY_N"/>
</dbReference>
<feature type="domain" description="Carbohydrate kinase FGGY C-terminal" evidence="8">
    <location>
        <begin position="253"/>
        <end position="432"/>
    </location>
</feature>
<dbReference type="InterPro" id="IPR018485">
    <property type="entry name" value="FGGY_C"/>
</dbReference>
<evidence type="ECO:0000313" key="9">
    <source>
        <dbReference type="EMBL" id="GAH35438.1"/>
    </source>
</evidence>
<comment type="caution">
    <text evidence="9">The sequence shown here is derived from an EMBL/GenBank/DDBJ whole genome shotgun (WGS) entry which is preliminary data.</text>
</comment>
<reference evidence="9" key="1">
    <citation type="journal article" date="2014" name="Front. Microbiol.">
        <title>High frequency of phylogenetically diverse reductive dehalogenase-homologous genes in deep subseafloor sedimentary metagenomes.</title>
        <authorList>
            <person name="Kawai M."/>
            <person name="Futagami T."/>
            <person name="Toyoda A."/>
            <person name="Takaki Y."/>
            <person name="Nishi S."/>
            <person name="Hori S."/>
            <person name="Arai W."/>
            <person name="Tsubouchi T."/>
            <person name="Morono Y."/>
            <person name="Uchiyama I."/>
            <person name="Ito T."/>
            <person name="Fujiyama A."/>
            <person name="Inagaki F."/>
            <person name="Takami H."/>
        </authorList>
    </citation>
    <scope>NUCLEOTIDE SEQUENCE</scope>
    <source>
        <strain evidence="9">Expedition CK06-06</strain>
    </source>
</reference>
<evidence type="ECO:0000259" key="7">
    <source>
        <dbReference type="Pfam" id="PF00370"/>
    </source>
</evidence>
<dbReference type="SUPFAM" id="SSF53067">
    <property type="entry name" value="Actin-like ATPase domain"/>
    <property type="match status" value="2"/>
</dbReference>
<dbReference type="GO" id="GO:0019569">
    <property type="term" value="P:L-arabinose catabolic process to D-xylulose 5-phosphate"/>
    <property type="evidence" value="ECO:0007669"/>
    <property type="project" value="InterPro"/>
</dbReference>
<keyword evidence="2" id="KW-0547">Nucleotide-binding</keyword>
<keyword evidence="3" id="KW-0418">Kinase</keyword>
<evidence type="ECO:0000256" key="1">
    <source>
        <dbReference type="ARBA" id="ARBA00022679"/>
    </source>
</evidence>
<sequence length="433" mass="47531">LGIDCGTQSLRAALFDLKGNMLASDSQEYPIDYPEVSWAEQNAEHWWQAARVTVPDVLKAAGAQPRDVAGVSVDGTSCTVVVCDRDGTPLRPVILWMDQRAHEEAERVTATENSILKYVSWQESPEWMIPKAMWLKANEPDVYERADLICEGTDWLMHRLTGRWAASLNNVTCKWNYARPAGGWPEELLAEVDMSELRERWPDDVLPMGERAGELTERAAEELGLAPGTPVAQGGIDAYAAMFGLNVVEPGRMALVMGSSTCHMALCAEGIFDSHVWGPYPDAILPGTWVLEGGQTATGSIVKWFADNFAHSEHVEAEGSGRSHYEVLDERAAAVPPGAEGLVLLDYWQGNRTPLRDPLARGCIYGLSLRHGVGHLMRAIYEGTAMGTRHILEDLAQAGFQAEAIYACGGGTRSELWLQIHADACRVPIYLTQ</sequence>
<evidence type="ECO:0000256" key="3">
    <source>
        <dbReference type="ARBA" id="ARBA00022777"/>
    </source>
</evidence>
<dbReference type="InterPro" id="IPR000577">
    <property type="entry name" value="Carb_kinase_FGGY"/>
</dbReference>
<keyword evidence="1" id="KW-0808">Transferase</keyword>
<dbReference type="InterPro" id="IPR018483">
    <property type="entry name" value="Carb_kinase_FGGY_CS"/>
</dbReference>
<dbReference type="Pfam" id="PF02782">
    <property type="entry name" value="FGGY_C"/>
    <property type="match status" value="1"/>
</dbReference>
<keyword evidence="5" id="KW-0054">Arabinose catabolism</keyword>
<evidence type="ECO:0000256" key="2">
    <source>
        <dbReference type="ARBA" id="ARBA00022741"/>
    </source>
</evidence>